<name>A0ABS8MYN0_9FLAO</name>
<dbReference type="EMBL" id="JAJJMO010000001">
    <property type="protein sequence ID" value="MCC9073271.1"/>
    <property type="molecule type" value="Genomic_DNA"/>
</dbReference>
<protein>
    <recommendedName>
        <fullName evidence="3">Apea-like HEPN domain-containing protein</fullName>
    </recommendedName>
</protein>
<dbReference type="RefSeq" id="WP_229990208.1">
    <property type="nucleotide sequence ID" value="NZ_JAJJMO010000001.1"/>
</dbReference>
<evidence type="ECO:0000313" key="1">
    <source>
        <dbReference type="EMBL" id="MCC9073271.1"/>
    </source>
</evidence>
<accession>A0ABS8MYN0</accession>
<sequence length="639" mass="76644">MSDDIRRVVYYSNNDLGSRRNLENAEKIIQLFDKNNSFTINDLLELYNIQLYFKNNLRLPTWSDEQYQKYKTITSNFWELIKSFFLSIDNSNFTQIFTEINFQYTHNFLELFNKLNVFKKVDSSLISALLVSKKYIFQELLYNQELVNYYSKEIVEHFEKNPETAEIILSHFEEISFSEKKKIYIPKIFSFDKIETLINRYISLPEPNLNYINLIVNSQNLKLDYKTKFRASKKEREITKSFFKENNGISYGVEIGISGEQSEPKTLKHDEVNNRLIYTYSRNYLDNARDFFSIFKNFTFLFEYANFQGCMNLVQRNCEMGTMDKIFMRSKGEFLKYIKFNQKELLSNGQFAIYKHYLRNNNVDIEDVISFVVVETLQKVYGIEKLKISLPSKETEFFEKVRILAPELEFLLKQYNAFIEDGKIDFELLRFNSSPIYFSKLKSKVEIKYVYPKGENIYRIKNGLFSTQSSLTYIDPFKNKYSHLYELLLKENITYDLFEGFQQREIDYLLEKKIIFFDINNFIRVDQIMSLIFSLFHYQEVISFWHFPLEMRNILIEFEKQNEVIFENCLFTREEIRYLNYNLNKKEFSNGLDLRNKYIHGSNSESKDVQENDYNVLLKILILILIKIQDDILISKVEN</sequence>
<proteinExistence type="predicted"/>
<evidence type="ECO:0008006" key="3">
    <source>
        <dbReference type="Google" id="ProtNLM"/>
    </source>
</evidence>
<evidence type="ECO:0000313" key="2">
    <source>
        <dbReference type="Proteomes" id="UP001430919"/>
    </source>
</evidence>
<gene>
    <name evidence="1" type="ORF">LNQ49_16965</name>
</gene>
<keyword evidence="2" id="KW-1185">Reference proteome</keyword>
<reference evidence="1" key="1">
    <citation type="submission" date="2021-11" db="EMBL/GenBank/DDBJ databases">
        <title>Description of novel Flavobacterium species.</title>
        <authorList>
            <person name="Saticioglu I.B."/>
            <person name="Ay H."/>
            <person name="Altun S."/>
            <person name="Duman M."/>
        </authorList>
    </citation>
    <scope>NUCLEOTIDE SEQUENCE</scope>
    <source>
        <strain evidence="1">F-65</strain>
    </source>
</reference>
<organism evidence="1 2">
    <name type="scientific">Flavobacterium pisciphilum</name>
    <dbReference type="NCBI Taxonomy" id="2893755"/>
    <lineage>
        <taxon>Bacteria</taxon>
        <taxon>Pseudomonadati</taxon>
        <taxon>Bacteroidota</taxon>
        <taxon>Flavobacteriia</taxon>
        <taxon>Flavobacteriales</taxon>
        <taxon>Flavobacteriaceae</taxon>
        <taxon>Flavobacterium</taxon>
    </lineage>
</organism>
<comment type="caution">
    <text evidence="1">The sequence shown here is derived from an EMBL/GenBank/DDBJ whole genome shotgun (WGS) entry which is preliminary data.</text>
</comment>
<dbReference type="Proteomes" id="UP001430919">
    <property type="component" value="Unassembled WGS sequence"/>
</dbReference>